<dbReference type="PANTHER" id="PTHR43399:SF4">
    <property type="entry name" value="CELL WALL-ASSOCIATED PROTEASE"/>
    <property type="match status" value="1"/>
</dbReference>
<evidence type="ECO:0000256" key="6">
    <source>
        <dbReference type="PROSITE-ProRule" id="PRU01240"/>
    </source>
</evidence>
<proteinExistence type="inferred from homology"/>
<feature type="active site" description="Charge relay system" evidence="5 6">
    <location>
        <position position="257"/>
    </location>
</feature>
<dbReference type="GO" id="GO:0004252">
    <property type="term" value="F:serine-type endopeptidase activity"/>
    <property type="evidence" value="ECO:0007669"/>
    <property type="project" value="UniProtKB-UniRule"/>
</dbReference>
<evidence type="ECO:0000256" key="7">
    <source>
        <dbReference type="RuleBase" id="RU003355"/>
    </source>
</evidence>
<dbReference type="InterPro" id="IPR000209">
    <property type="entry name" value="Peptidase_S8/S53_dom"/>
</dbReference>
<gene>
    <name evidence="10" type="ORF">HNQ64_003075</name>
</gene>
<dbReference type="SUPFAM" id="SSF52743">
    <property type="entry name" value="Subtilisin-like"/>
    <property type="match status" value="1"/>
</dbReference>
<dbReference type="InterPro" id="IPR003961">
    <property type="entry name" value="FN3_dom"/>
</dbReference>
<organism evidence="10 11">
    <name type="scientific">Prosthecobacter dejongeii</name>
    <dbReference type="NCBI Taxonomy" id="48465"/>
    <lineage>
        <taxon>Bacteria</taxon>
        <taxon>Pseudomonadati</taxon>
        <taxon>Verrucomicrobiota</taxon>
        <taxon>Verrucomicrobiia</taxon>
        <taxon>Verrucomicrobiales</taxon>
        <taxon>Verrucomicrobiaceae</taxon>
        <taxon>Prosthecobacter</taxon>
    </lineage>
</organism>
<dbReference type="PROSITE" id="PS50853">
    <property type="entry name" value="FN3"/>
    <property type="match status" value="2"/>
</dbReference>
<keyword evidence="4 6" id="KW-0720">Serine protease</keyword>
<dbReference type="Pfam" id="PF00082">
    <property type="entry name" value="Peptidase_S8"/>
    <property type="match status" value="1"/>
</dbReference>
<sequence>MRSPTQRLLAATALMLFSIGLWQMLRRVDPATISSPEKTTQVTSTSHRGITSAQTSNGTVTLEKPATKQDKFAGREVIAEKETVQQVAGIQQVKRVRLLRDPSFKYPLIRVEDELVRGPEGDRLIRQVAMVGDHVLVKPADAHMSEDVLLARLKAEGATLRRKMPASGTWLIAFSKPDLETVPRMVTEISAIKNMVRYAEPDFIMSTHAVPNDTAFGELWAMHNTGQNSGIADADVDAPEAWALTTGSRAVKVAIIDSGIDLTHPDLAPNLWTNPREEAAASGLDDDNNGYIDDVRGWDFVNNDAIPQDDHGHGTHCAGTIGAVGNNNTGVAGICWNVSLIALKTLNANGNGTLSDGIEAIAYSTSLGVTLTSNSWTGGEYSQAMADVIEEANEAGILFIAAAGNNSSYTEYYPEYPASYPGTNIISVAATTRQDGLAAFSNYGPISTDLGAPGQDIYSAARGGGYVYNSGTSMACPHVAGACALLKAFRPTLTHTSIRNLILKSVDQIPSLAGKTVTGGRLNLYNALLASDDILVTPGSGLVALGPLGGPFTPPNKVYTLTNDTETAATWTATVDKTWITLTPPSGQLSAGESMTFTASINAQANELPAGTHVATLTVLNSSTGRTQLRSLAVQVNSVPVYQFDLETDPGWPRTGEWAYGVPQGGGGLAYGRPDPKSGATGSKVLGINLTGDYSTDIAPPQYLTAGPFNLTDHLSTRLRFQRWLNSDYQTWVYATVQVSSDGSTWNTLWENGSTPYSDSAWTEMEYDLSAYADGKPQVYIRWGHQVANFGTYPYSGWNLDDIQILGAPKHQMTLTLPASLIEGSSAGPARIRVNPAPPAPLIVNLASSRPGAELHLPFYVTVPAGALEVNFEVSAIQDIFVDGSQPVTVTATALDYPTSVATMLVHDDEQGVLTLNTPASFVEGSGEVLHSASLQLAQPAEANIVISLQSSDTTEMQVPATVTLPQGQQSVSIPLTFPEDVVIDGSQTVTLTAAVTNWPNAQRNLTVTDNESRQITLTLPAKRRESAGTLNEGGSVNVAGLLATALTVNLTSSDTTELTVPATVTIPAGSASARFALQLQDDVLTDGDQVVTVTASSASFLTATTSMSVTDDEVPALPVLPTPTNGQDPTHPKTSLTWQYDADSGASPESYQIYFGTRPDPTELLGSTSATTWQFPLPGLRSATQYYWRIVARRGSATRSGAIWSFKTPPVGPLHHFVWDPTPAAVALGVSFPVRVTAVDQYDIPLARYESQTPFTAQLKQPESTTGTGTYPWTFPLATNYHDARSQIIYTPAEAGPAGRLTALAIEVNTPPGQPLTQFTLRLKHTTKTDYLSAGLTWENEEWTTVYATEQTFSTPGWTWFVFTTPFDYDGTRNLMVDISFNNAGFTTDGTTRTTITSDYRTLAFRTDSGYGDPLTWAGNYPTPLAYNGLPNLRLRRADQEVPLSPETSGPFNGATWSGQITLLDSGSGLRLKARDAANAALFGLSDPLDVVVVEDFVLASEPLFTGGLSNTLSGESLGDGYEYEFQRATQADFSDAASSGYVTSPQHLFSPLTDGKLYHFRGRARTGGALGKWSPVERSTQDATPPTLAFTQPSGGLTALDRVNLGGAGTDSVSGISNVMVNDIVGISQDAFANWSAPALSLAEGLNTFTLTATDKAVPPNVRNVTWTITRITDPEADANGDGITSLMDYAFHTASHSPSKALPIISAAKHPDTGQTHLILSYRRLISNPSQVLYQVETSDGLQAWQPLSAPIEYLSITPTGDGVTELVQVRLHPSIEIQKRRFARVRVETSASE</sequence>
<dbReference type="PROSITE" id="PS00136">
    <property type="entry name" value="SUBTILASE_ASP"/>
    <property type="match status" value="1"/>
</dbReference>
<dbReference type="InterPro" id="IPR034204">
    <property type="entry name" value="PfSUB1-like_cat_dom"/>
</dbReference>
<dbReference type="PROSITE" id="PS00137">
    <property type="entry name" value="SUBTILASE_HIS"/>
    <property type="match status" value="1"/>
</dbReference>
<evidence type="ECO:0000256" key="8">
    <source>
        <dbReference type="SAM" id="MobiDB-lite"/>
    </source>
</evidence>
<dbReference type="PRINTS" id="PR00723">
    <property type="entry name" value="SUBTILISIN"/>
</dbReference>
<dbReference type="GO" id="GO:0006508">
    <property type="term" value="P:proteolysis"/>
    <property type="evidence" value="ECO:0007669"/>
    <property type="project" value="UniProtKB-KW"/>
</dbReference>
<dbReference type="InterPro" id="IPR015500">
    <property type="entry name" value="Peptidase_S8_subtilisin-rel"/>
</dbReference>
<protein>
    <submittedName>
        <fullName evidence="10">Subtilisin family serine protease</fullName>
    </submittedName>
</protein>
<dbReference type="InterPro" id="IPR022398">
    <property type="entry name" value="Peptidase_S8_His-AS"/>
</dbReference>
<comment type="similarity">
    <text evidence="1 6 7">Belongs to the peptidase S8 family.</text>
</comment>
<feature type="active site" description="Charge relay system" evidence="5 6">
    <location>
        <position position="313"/>
    </location>
</feature>
<feature type="region of interest" description="Disordered" evidence="8">
    <location>
        <begin position="34"/>
        <end position="66"/>
    </location>
</feature>
<dbReference type="PROSITE" id="PS00138">
    <property type="entry name" value="SUBTILASE_SER"/>
    <property type="match status" value="1"/>
</dbReference>
<evidence type="ECO:0000259" key="9">
    <source>
        <dbReference type="PROSITE" id="PS50853"/>
    </source>
</evidence>
<evidence type="ECO:0000256" key="5">
    <source>
        <dbReference type="PIRSR" id="PIRSR615500-1"/>
    </source>
</evidence>
<dbReference type="EMBL" id="JACHIF010000006">
    <property type="protein sequence ID" value="MBB5038810.1"/>
    <property type="molecule type" value="Genomic_DNA"/>
</dbReference>
<dbReference type="InterPro" id="IPR051048">
    <property type="entry name" value="Peptidase_S8/S53_subtilisin"/>
</dbReference>
<dbReference type="PANTHER" id="PTHR43399">
    <property type="entry name" value="SUBTILISIN-RELATED"/>
    <property type="match status" value="1"/>
</dbReference>
<dbReference type="PROSITE" id="PS51892">
    <property type="entry name" value="SUBTILASE"/>
    <property type="match status" value="1"/>
</dbReference>
<feature type="compositionally biased region" description="Polar residues" evidence="8">
    <location>
        <begin position="34"/>
        <end position="60"/>
    </location>
</feature>
<dbReference type="Proteomes" id="UP000534294">
    <property type="component" value="Unassembled WGS sequence"/>
</dbReference>
<evidence type="ECO:0000313" key="11">
    <source>
        <dbReference type="Proteomes" id="UP000534294"/>
    </source>
</evidence>
<keyword evidence="2 6" id="KW-0645">Protease</keyword>
<keyword evidence="3 6" id="KW-0378">Hydrolase</keyword>
<keyword evidence="11" id="KW-1185">Reference proteome</keyword>
<name>A0A7W8DR18_9BACT</name>
<evidence type="ECO:0000256" key="3">
    <source>
        <dbReference type="ARBA" id="ARBA00022801"/>
    </source>
</evidence>
<dbReference type="InterPro" id="IPR024361">
    <property type="entry name" value="BACON"/>
</dbReference>
<dbReference type="Gene3D" id="2.60.40.10">
    <property type="entry name" value="Immunoglobulins"/>
    <property type="match status" value="1"/>
</dbReference>
<dbReference type="InterPro" id="IPR036852">
    <property type="entry name" value="Peptidase_S8/S53_dom_sf"/>
</dbReference>
<dbReference type="InterPro" id="IPR013783">
    <property type="entry name" value="Ig-like_fold"/>
</dbReference>
<dbReference type="RefSeq" id="WP_184209959.1">
    <property type="nucleotide sequence ID" value="NZ_JACHIF010000006.1"/>
</dbReference>
<comment type="caution">
    <text evidence="10">The sequence shown here is derived from an EMBL/GenBank/DDBJ whole genome shotgun (WGS) entry which is preliminary data.</text>
</comment>
<dbReference type="CDD" id="cd07473">
    <property type="entry name" value="Peptidases_S8_Subtilisin_like"/>
    <property type="match status" value="1"/>
</dbReference>
<evidence type="ECO:0000313" key="10">
    <source>
        <dbReference type="EMBL" id="MBB5038810.1"/>
    </source>
</evidence>
<dbReference type="InterPro" id="IPR036116">
    <property type="entry name" value="FN3_sf"/>
</dbReference>
<dbReference type="Gene3D" id="3.40.50.200">
    <property type="entry name" value="Peptidase S8/S53 domain"/>
    <property type="match status" value="1"/>
</dbReference>
<dbReference type="SUPFAM" id="SSF49265">
    <property type="entry name" value="Fibronectin type III"/>
    <property type="match status" value="1"/>
</dbReference>
<evidence type="ECO:0000256" key="2">
    <source>
        <dbReference type="ARBA" id="ARBA00022670"/>
    </source>
</evidence>
<dbReference type="InterPro" id="IPR023828">
    <property type="entry name" value="Peptidase_S8_Ser-AS"/>
</dbReference>
<feature type="domain" description="Fibronectin type-III" evidence="9">
    <location>
        <begin position="1121"/>
        <end position="1212"/>
    </location>
</feature>
<dbReference type="InterPro" id="IPR023827">
    <property type="entry name" value="Peptidase_S8_Asp-AS"/>
</dbReference>
<reference evidence="10 11" key="1">
    <citation type="submission" date="2020-08" db="EMBL/GenBank/DDBJ databases">
        <title>Genomic Encyclopedia of Type Strains, Phase IV (KMG-IV): sequencing the most valuable type-strain genomes for metagenomic binning, comparative biology and taxonomic classification.</title>
        <authorList>
            <person name="Goeker M."/>
        </authorList>
    </citation>
    <scope>NUCLEOTIDE SEQUENCE [LARGE SCALE GENOMIC DNA]</scope>
    <source>
        <strain evidence="10 11">DSM 12251</strain>
    </source>
</reference>
<dbReference type="Pfam" id="PF19190">
    <property type="entry name" value="BACON_2"/>
    <property type="match status" value="1"/>
</dbReference>
<feature type="active site" description="Charge relay system" evidence="5 6">
    <location>
        <position position="473"/>
    </location>
</feature>
<evidence type="ECO:0000256" key="1">
    <source>
        <dbReference type="ARBA" id="ARBA00011073"/>
    </source>
</evidence>
<feature type="domain" description="Fibronectin type-III" evidence="9">
    <location>
        <begin position="1488"/>
        <end position="1589"/>
    </location>
</feature>
<evidence type="ECO:0000256" key="4">
    <source>
        <dbReference type="ARBA" id="ARBA00022825"/>
    </source>
</evidence>
<accession>A0A7W8DR18</accession>